<gene>
    <name evidence="2" type="ORF">AOE01nite_26540</name>
</gene>
<evidence type="ECO:0000313" key="2">
    <source>
        <dbReference type="EMBL" id="GEN64430.1"/>
    </source>
</evidence>
<organism evidence="2 3">
    <name type="scientific">Acetobacter oeni</name>
    <dbReference type="NCBI Taxonomy" id="304077"/>
    <lineage>
        <taxon>Bacteria</taxon>
        <taxon>Pseudomonadati</taxon>
        <taxon>Pseudomonadota</taxon>
        <taxon>Alphaproteobacteria</taxon>
        <taxon>Acetobacterales</taxon>
        <taxon>Acetobacteraceae</taxon>
        <taxon>Acetobacter</taxon>
    </lineage>
</organism>
<proteinExistence type="predicted"/>
<sequence>MRHGKRVPPSVCDESGRHCALVKRETIIRFGQYPGVPPTLNADSPDRMIGEERRAECSSV</sequence>
<name>A0A511XNA6_9PROT</name>
<comment type="caution">
    <text evidence="2">The sequence shown here is derived from an EMBL/GenBank/DDBJ whole genome shotgun (WGS) entry which is preliminary data.</text>
</comment>
<accession>A0A511XNA6</accession>
<protein>
    <submittedName>
        <fullName evidence="2">Uncharacterized protein</fullName>
    </submittedName>
</protein>
<feature type="compositionally biased region" description="Basic and acidic residues" evidence="1">
    <location>
        <begin position="44"/>
        <end position="60"/>
    </location>
</feature>
<evidence type="ECO:0000313" key="3">
    <source>
        <dbReference type="Proteomes" id="UP000321746"/>
    </source>
</evidence>
<dbReference type="EMBL" id="BJYG01000041">
    <property type="protein sequence ID" value="GEN64430.1"/>
    <property type="molecule type" value="Genomic_DNA"/>
</dbReference>
<dbReference type="Proteomes" id="UP000321746">
    <property type="component" value="Unassembled WGS sequence"/>
</dbReference>
<dbReference type="AlphaFoldDB" id="A0A511XNA6"/>
<feature type="region of interest" description="Disordered" evidence="1">
    <location>
        <begin position="38"/>
        <end position="60"/>
    </location>
</feature>
<reference evidence="2 3" key="1">
    <citation type="submission" date="2019-07" db="EMBL/GenBank/DDBJ databases">
        <title>Whole genome shotgun sequence of Acetobacter oeni NBRC 105207.</title>
        <authorList>
            <person name="Hosoyama A."/>
            <person name="Uohara A."/>
            <person name="Ohji S."/>
            <person name="Ichikawa N."/>
        </authorList>
    </citation>
    <scope>NUCLEOTIDE SEQUENCE [LARGE SCALE GENOMIC DNA]</scope>
    <source>
        <strain evidence="2 3">NBRC 105207</strain>
    </source>
</reference>
<evidence type="ECO:0000256" key="1">
    <source>
        <dbReference type="SAM" id="MobiDB-lite"/>
    </source>
</evidence>
<keyword evidence="3" id="KW-1185">Reference proteome</keyword>